<dbReference type="AlphaFoldDB" id="A0A645FYP1"/>
<organism evidence="1">
    <name type="scientific">bioreactor metagenome</name>
    <dbReference type="NCBI Taxonomy" id="1076179"/>
    <lineage>
        <taxon>unclassified sequences</taxon>
        <taxon>metagenomes</taxon>
        <taxon>ecological metagenomes</taxon>
    </lineage>
</organism>
<accession>A0A645FYP1</accession>
<reference evidence="1" key="1">
    <citation type="submission" date="2019-08" db="EMBL/GenBank/DDBJ databases">
        <authorList>
            <person name="Kucharzyk K."/>
            <person name="Murdoch R.W."/>
            <person name="Higgins S."/>
            <person name="Loffler F."/>
        </authorList>
    </citation>
    <scope>NUCLEOTIDE SEQUENCE</scope>
</reference>
<evidence type="ECO:0000313" key="1">
    <source>
        <dbReference type="EMBL" id="MPN17004.1"/>
    </source>
</evidence>
<name>A0A645FYP1_9ZZZZ</name>
<comment type="caution">
    <text evidence="1">The sequence shown here is derived from an EMBL/GenBank/DDBJ whole genome shotgun (WGS) entry which is preliminary data.</text>
</comment>
<dbReference type="EMBL" id="VSSQ01064027">
    <property type="protein sequence ID" value="MPN17004.1"/>
    <property type="molecule type" value="Genomic_DNA"/>
</dbReference>
<gene>
    <name evidence="1" type="ORF">SDC9_164353</name>
</gene>
<proteinExistence type="predicted"/>
<protein>
    <submittedName>
        <fullName evidence="1">Uncharacterized protein</fullName>
    </submittedName>
</protein>
<sequence length="49" mass="5459">MILVGAQRAVPLFLQSNPPLFSKNARGLGEGGFAFNFQFVDTLPYLRYP</sequence>